<dbReference type="PANTHER" id="PTHR42920:SF5">
    <property type="entry name" value="EAMA DOMAIN-CONTAINING PROTEIN"/>
    <property type="match status" value="1"/>
</dbReference>
<comment type="subcellular location">
    <subcellularLocation>
        <location evidence="1">Cell membrane</location>
        <topology evidence="1">Multi-pass membrane protein</topology>
    </subcellularLocation>
</comment>
<feature type="transmembrane region" description="Helical" evidence="7">
    <location>
        <begin position="231"/>
        <end position="254"/>
    </location>
</feature>
<feature type="domain" description="EamA" evidence="8">
    <location>
        <begin position="37"/>
        <end position="166"/>
    </location>
</feature>
<protein>
    <submittedName>
        <fullName evidence="9">DMT family transporter</fullName>
    </submittedName>
</protein>
<keyword evidence="3" id="KW-1003">Cell membrane</keyword>
<organism evidence="9 10">
    <name type="scientific">Heyndrickxia acidicola</name>
    <dbReference type="NCBI Taxonomy" id="209389"/>
    <lineage>
        <taxon>Bacteria</taxon>
        <taxon>Bacillati</taxon>
        <taxon>Bacillota</taxon>
        <taxon>Bacilli</taxon>
        <taxon>Bacillales</taxon>
        <taxon>Bacillaceae</taxon>
        <taxon>Heyndrickxia</taxon>
    </lineage>
</organism>
<name>A0ABU6MLM2_9BACI</name>
<feature type="domain" description="EamA" evidence="8">
    <location>
        <begin position="174"/>
        <end position="307"/>
    </location>
</feature>
<dbReference type="SUPFAM" id="SSF103481">
    <property type="entry name" value="Multidrug resistance efflux transporter EmrE"/>
    <property type="match status" value="2"/>
</dbReference>
<feature type="transmembrane region" description="Helical" evidence="7">
    <location>
        <begin position="35"/>
        <end position="54"/>
    </location>
</feature>
<keyword evidence="4 7" id="KW-0812">Transmembrane</keyword>
<keyword evidence="6 7" id="KW-0472">Membrane</keyword>
<feature type="transmembrane region" description="Helical" evidence="7">
    <location>
        <begin position="96"/>
        <end position="117"/>
    </location>
</feature>
<evidence type="ECO:0000256" key="4">
    <source>
        <dbReference type="ARBA" id="ARBA00022692"/>
    </source>
</evidence>
<reference evidence="9 10" key="1">
    <citation type="submission" date="2023-03" db="EMBL/GenBank/DDBJ databases">
        <title>Bacillus Genome Sequencing.</title>
        <authorList>
            <person name="Dunlap C."/>
        </authorList>
    </citation>
    <scope>NUCLEOTIDE SEQUENCE [LARGE SCALE GENOMIC DNA]</scope>
    <source>
        <strain evidence="9 10">B-23453</strain>
    </source>
</reference>
<evidence type="ECO:0000313" key="10">
    <source>
        <dbReference type="Proteomes" id="UP001341444"/>
    </source>
</evidence>
<dbReference type="Gene3D" id="1.10.3730.20">
    <property type="match status" value="1"/>
</dbReference>
<dbReference type="Pfam" id="PF00892">
    <property type="entry name" value="EamA"/>
    <property type="match status" value="2"/>
</dbReference>
<dbReference type="InterPro" id="IPR000620">
    <property type="entry name" value="EamA_dom"/>
</dbReference>
<evidence type="ECO:0000256" key="6">
    <source>
        <dbReference type="ARBA" id="ARBA00023136"/>
    </source>
</evidence>
<dbReference type="Proteomes" id="UP001341444">
    <property type="component" value="Unassembled WGS sequence"/>
</dbReference>
<proteinExistence type="inferred from homology"/>
<comment type="caution">
    <text evidence="9">The sequence shown here is derived from an EMBL/GenBank/DDBJ whole genome shotgun (WGS) entry which is preliminary data.</text>
</comment>
<feature type="transmembrane region" description="Helical" evidence="7">
    <location>
        <begin position="123"/>
        <end position="142"/>
    </location>
</feature>
<evidence type="ECO:0000256" key="2">
    <source>
        <dbReference type="ARBA" id="ARBA00007362"/>
    </source>
</evidence>
<dbReference type="EMBL" id="JARMAB010000026">
    <property type="protein sequence ID" value="MED1204861.1"/>
    <property type="molecule type" value="Genomic_DNA"/>
</dbReference>
<feature type="transmembrane region" description="Helical" evidence="7">
    <location>
        <begin position="66"/>
        <end position="84"/>
    </location>
</feature>
<evidence type="ECO:0000259" key="8">
    <source>
        <dbReference type="Pfam" id="PF00892"/>
    </source>
</evidence>
<evidence type="ECO:0000313" key="9">
    <source>
        <dbReference type="EMBL" id="MED1204861.1"/>
    </source>
</evidence>
<evidence type="ECO:0000256" key="7">
    <source>
        <dbReference type="SAM" id="Phobius"/>
    </source>
</evidence>
<dbReference type="RefSeq" id="WP_198160143.1">
    <property type="nucleotide sequence ID" value="NZ_JARMAB010000026.1"/>
</dbReference>
<comment type="similarity">
    <text evidence="2">Belongs to the EamA transporter family.</text>
</comment>
<dbReference type="PANTHER" id="PTHR42920">
    <property type="entry name" value="OS03G0707200 PROTEIN-RELATED"/>
    <property type="match status" value="1"/>
</dbReference>
<feature type="transmembrane region" description="Helical" evidence="7">
    <location>
        <begin position="266"/>
        <end position="286"/>
    </location>
</feature>
<sequence length="312" mass="34123">MEFIQKNGLEASAVNAKKKQSFFISLSTTVWHSRWTADLSLLLVAMIWGTTYVASKDIVSSVPVMQFIFIRFFITTIAMMLLTFKEIRKAGRATWIAGVVFGLFLFAIFTLETFGVANTTASNAGFIISLFAVMVPLFQSIIYRKFPDITILSAILLSVIGTALLTLHGYHVNIGDFLVLGAAFCRAIQMTFTKRLTDGKEMNSGALATIQLAVVAIGSGCLTAFQDQDTHLSISFWLITGYLAVFATMFAFFVQMTMIRRTSPSRVAILLSSEPIFAAFASVLLLSEHLSAASLIGGACIVAGMLWARKRA</sequence>
<keyword evidence="10" id="KW-1185">Reference proteome</keyword>
<feature type="transmembrane region" description="Helical" evidence="7">
    <location>
        <begin position="292"/>
        <end position="308"/>
    </location>
</feature>
<feature type="transmembrane region" description="Helical" evidence="7">
    <location>
        <begin position="149"/>
        <end position="168"/>
    </location>
</feature>
<dbReference type="InterPro" id="IPR037185">
    <property type="entry name" value="EmrE-like"/>
</dbReference>
<evidence type="ECO:0000256" key="5">
    <source>
        <dbReference type="ARBA" id="ARBA00022989"/>
    </source>
</evidence>
<gene>
    <name evidence="9" type="ORF">P4T90_17595</name>
</gene>
<keyword evidence="5 7" id="KW-1133">Transmembrane helix</keyword>
<evidence type="ECO:0000256" key="1">
    <source>
        <dbReference type="ARBA" id="ARBA00004651"/>
    </source>
</evidence>
<evidence type="ECO:0000256" key="3">
    <source>
        <dbReference type="ARBA" id="ARBA00022475"/>
    </source>
</evidence>
<accession>A0ABU6MLM2</accession>
<dbReference type="InterPro" id="IPR051258">
    <property type="entry name" value="Diverse_Substrate_Transporter"/>
</dbReference>